<keyword evidence="3" id="KW-1185">Reference proteome</keyword>
<dbReference type="InterPro" id="IPR038084">
    <property type="entry name" value="PduO/GlcC-like_sf"/>
</dbReference>
<reference evidence="2 3" key="1">
    <citation type="submission" date="2020-04" db="EMBL/GenBank/DDBJ databases">
        <title>Ramlibacter sp. G-1-2-2 isolated from soil.</title>
        <authorList>
            <person name="Dahal R.H."/>
        </authorList>
    </citation>
    <scope>NUCLEOTIDE SEQUENCE [LARGE SCALE GENOMIC DNA]</scope>
    <source>
        <strain evidence="2 3">G-1-2-2</strain>
    </source>
</reference>
<dbReference type="EMBL" id="JABBFX010000001">
    <property type="protein sequence ID" value="NML42223.1"/>
    <property type="molecule type" value="Genomic_DNA"/>
</dbReference>
<dbReference type="Pfam" id="PF03928">
    <property type="entry name" value="HbpS-like"/>
    <property type="match status" value="1"/>
</dbReference>
<dbReference type="PANTHER" id="PTHR34309:SF1">
    <property type="entry name" value="PROTEIN GLCG"/>
    <property type="match status" value="1"/>
</dbReference>
<proteinExistence type="predicted"/>
<dbReference type="AlphaFoldDB" id="A0A848H0C0"/>
<comment type="caution">
    <text evidence="2">The sequence shown here is derived from an EMBL/GenBank/DDBJ whole genome shotgun (WGS) entry which is preliminary data.</text>
</comment>
<feature type="signal peptide" evidence="1">
    <location>
        <begin position="1"/>
        <end position="23"/>
    </location>
</feature>
<evidence type="ECO:0000313" key="3">
    <source>
        <dbReference type="Proteomes" id="UP000541185"/>
    </source>
</evidence>
<dbReference type="SUPFAM" id="SSF143744">
    <property type="entry name" value="GlcG-like"/>
    <property type="match status" value="1"/>
</dbReference>
<dbReference type="RefSeq" id="WP_169416445.1">
    <property type="nucleotide sequence ID" value="NZ_JABBFX010000001.1"/>
</dbReference>
<dbReference type="Proteomes" id="UP000541185">
    <property type="component" value="Unassembled WGS sequence"/>
</dbReference>
<evidence type="ECO:0000313" key="2">
    <source>
        <dbReference type="EMBL" id="NML42223.1"/>
    </source>
</evidence>
<dbReference type="PROSITE" id="PS51257">
    <property type="entry name" value="PROKAR_LIPOPROTEIN"/>
    <property type="match status" value="1"/>
</dbReference>
<evidence type="ECO:0000256" key="1">
    <source>
        <dbReference type="SAM" id="SignalP"/>
    </source>
</evidence>
<name>A0A848H0C0_9BURK</name>
<dbReference type="Gene3D" id="3.30.450.150">
    <property type="entry name" value="Haem-degrading domain"/>
    <property type="match status" value="1"/>
</dbReference>
<feature type="chain" id="PRO_5032383840" evidence="1">
    <location>
        <begin position="24"/>
        <end position="175"/>
    </location>
</feature>
<dbReference type="InterPro" id="IPR052517">
    <property type="entry name" value="GlcG_carb_metab_protein"/>
</dbReference>
<gene>
    <name evidence="2" type="ORF">HHL11_00580</name>
</gene>
<sequence length="175" mass="18032">MKLQHATAAAVATLLLACGTASAQQQAPANPLDAVPEKMPFDVPYGAPISLDRADAILNAAIGEARRRDWKLVCAVVDSGAQLVALRRMDGAQLGSIDISQHKARAAAKYRRETKVFEGGIQGGNTYLLTLDDIIGSRGGIPLVLDGRLIGAIGCSGGTGSQDEVAAKAGVAALK</sequence>
<protein>
    <submittedName>
        <fullName evidence="2">Heme-binding protein</fullName>
    </submittedName>
</protein>
<accession>A0A848H0C0</accession>
<dbReference type="PANTHER" id="PTHR34309">
    <property type="entry name" value="SLR1406 PROTEIN"/>
    <property type="match status" value="1"/>
</dbReference>
<organism evidence="2 3">
    <name type="scientific">Ramlibacter agri</name>
    <dbReference type="NCBI Taxonomy" id="2728837"/>
    <lineage>
        <taxon>Bacteria</taxon>
        <taxon>Pseudomonadati</taxon>
        <taxon>Pseudomonadota</taxon>
        <taxon>Betaproteobacteria</taxon>
        <taxon>Burkholderiales</taxon>
        <taxon>Comamonadaceae</taxon>
        <taxon>Ramlibacter</taxon>
    </lineage>
</organism>
<keyword evidence="1" id="KW-0732">Signal</keyword>
<dbReference type="InterPro" id="IPR005624">
    <property type="entry name" value="PduO/GlcC-like"/>
</dbReference>